<evidence type="ECO:0000313" key="1">
    <source>
        <dbReference type="EMBL" id="CAG8572917.1"/>
    </source>
</evidence>
<reference evidence="1" key="1">
    <citation type="submission" date="2021-06" db="EMBL/GenBank/DDBJ databases">
        <authorList>
            <person name="Kallberg Y."/>
            <person name="Tangrot J."/>
            <person name="Rosling A."/>
        </authorList>
    </citation>
    <scope>NUCLEOTIDE SEQUENCE</scope>
    <source>
        <strain evidence="1">MA453B</strain>
    </source>
</reference>
<gene>
    <name evidence="1" type="ORF">DERYTH_LOCUS6297</name>
</gene>
<keyword evidence="2" id="KW-1185">Reference proteome</keyword>
<dbReference type="EMBL" id="CAJVPY010002815">
    <property type="protein sequence ID" value="CAG8572917.1"/>
    <property type="molecule type" value="Genomic_DNA"/>
</dbReference>
<sequence length="205" mass="23529">EVEFIWRDLEVLGEVTNALEKRKTRIEDTGVMMKKRRTDPVSVKICEDLIKPFDVVPRGVKDLLSIINTLLACKLPVSVDISSKALHMFVNMSEADRECQLATHVTYILSETITWRCTTVNKSEDMLHIPIDLLIGNTLEMFRECLGILFNINRNQSDIELTTKDYYHPDFICKLKRAVVLKGEEKASVEDLNLALVIWSINFTE</sequence>
<dbReference type="AlphaFoldDB" id="A0A9N9BPB0"/>
<name>A0A9N9BPB0_9GLOM</name>
<comment type="caution">
    <text evidence="1">The sequence shown here is derived from an EMBL/GenBank/DDBJ whole genome shotgun (WGS) entry which is preliminary data.</text>
</comment>
<dbReference type="OrthoDB" id="2445215at2759"/>
<proteinExistence type="predicted"/>
<protein>
    <submittedName>
        <fullName evidence="1">8545_t:CDS:1</fullName>
    </submittedName>
</protein>
<feature type="non-terminal residue" evidence="1">
    <location>
        <position position="1"/>
    </location>
</feature>
<organism evidence="1 2">
    <name type="scientific">Dentiscutata erythropus</name>
    <dbReference type="NCBI Taxonomy" id="1348616"/>
    <lineage>
        <taxon>Eukaryota</taxon>
        <taxon>Fungi</taxon>
        <taxon>Fungi incertae sedis</taxon>
        <taxon>Mucoromycota</taxon>
        <taxon>Glomeromycotina</taxon>
        <taxon>Glomeromycetes</taxon>
        <taxon>Diversisporales</taxon>
        <taxon>Gigasporaceae</taxon>
        <taxon>Dentiscutata</taxon>
    </lineage>
</organism>
<accession>A0A9N9BPB0</accession>
<evidence type="ECO:0000313" key="2">
    <source>
        <dbReference type="Proteomes" id="UP000789405"/>
    </source>
</evidence>
<dbReference type="Proteomes" id="UP000789405">
    <property type="component" value="Unassembled WGS sequence"/>
</dbReference>